<proteinExistence type="predicted"/>
<evidence type="ECO:0000313" key="1">
    <source>
        <dbReference type="EMBL" id="EDU49136.1"/>
    </source>
</evidence>
<organism evidence="1 2">
    <name type="scientific">Pyrenophora tritici-repentis (strain Pt-1C-BFP)</name>
    <name type="common">Wheat tan spot fungus</name>
    <name type="synonym">Drechslera tritici-repentis</name>
    <dbReference type="NCBI Taxonomy" id="426418"/>
    <lineage>
        <taxon>Eukaryota</taxon>
        <taxon>Fungi</taxon>
        <taxon>Dikarya</taxon>
        <taxon>Ascomycota</taxon>
        <taxon>Pezizomycotina</taxon>
        <taxon>Dothideomycetes</taxon>
        <taxon>Pleosporomycetidae</taxon>
        <taxon>Pleosporales</taxon>
        <taxon>Pleosporineae</taxon>
        <taxon>Pleosporaceae</taxon>
        <taxon>Pyrenophora</taxon>
    </lineage>
</organism>
<dbReference type="InParanoid" id="B2W8A8"/>
<dbReference type="EMBL" id="DS231620">
    <property type="protein sequence ID" value="EDU49136.1"/>
    <property type="molecule type" value="Genomic_DNA"/>
</dbReference>
<sequence length="56" mass="6447">MCGSIKVQRLRNLTLPRQAHTRWKTGGVHKAETASACRFVRHTDFPHREIEVSLYG</sequence>
<dbReference type="Proteomes" id="UP000001471">
    <property type="component" value="Unassembled WGS sequence"/>
</dbReference>
<dbReference type="AlphaFoldDB" id="B2W8A8"/>
<name>B2W8A8_PYRTR</name>
<evidence type="ECO:0000313" key="2">
    <source>
        <dbReference type="Proteomes" id="UP000001471"/>
    </source>
</evidence>
<gene>
    <name evidence="1" type="ORF">PTRG_06216</name>
</gene>
<reference evidence="2" key="1">
    <citation type="journal article" date="2013" name="G3 (Bethesda)">
        <title>Comparative genomics of a plant-pathogenic fungus, Pyrenophora tritici-repentis, reveals transduplication and the impact of repeat elements on pathogenicity and population divergence.</title>
        <authorList>
            <person name="Manning V.A."/>
            <person name="Pandelova I."/>
            <person name="Dhillon B."/>
            <person name="Wilhelm L.J."/>
            <person name="Goodwin S.B."/>
            <person name="Berlin A.M."/>
            <person name="Figueroa M."/>
            <person name="Freitag M."/>
            <person name="Hane J.K."/>
            <person name="Henrissat B."/>
            <person name="Holman W.H."/>
            <person name="Kodira C.D."/>
            <person name="Martin J."/>
            <person name="Oliver R.P."/>
            <person name="Robbertse B."/>
            <person name="Schackwitz W."/>
            <person name="Schwartz D.C."/>
            <person name="Spatafora J.W."/>
            <person name="Turgeon B.G."/>
            <person name="Yandava C."/>
            <person name="Young S."/>
            <person name="Zhou S."/>
            <person name="Zeng Q."/>
            <person name="Grigoriev I.V."/>
            <person name="Ma L.-J."/>
            <person name="Ciuffetti L.M."/>
        </authorList>
    </citation>
    <scope>NUCLEOTIDE SEQUENCE [LARGE SCALE GENOMIC DNA]</scope>
    <source>
        <strain evidence="2">Pt-1C-BFP</strain>
    </source>
</reference>
<protein>
    <submittedName>
        <fullName evidence="1">Uncharacterized protein</fullName>
    </submittedName>
</protein>
<dbReference type="HOGENOM" id="CLU_3015283_0_0_1"/>
<accession>B2W8A8</accession>